<protein>
    <submittedName>
        <fullName evidence="1">Uncharacterized protein</fullName>
    </submittedName>
</protein>
<dbReference type="Proteomes" id="UP001469553">
    <property type="component" value="Unassembled WGS sequence"/>
</dbReference>
<accession>A0ABV0YVF9</accession>
<evidence type="ECO:0000313" key="2">
    <source>
        <dbReference type="Proteomes" id="UP001469553"/>
    </source>
</evidence>
<comment type="caution">
    <text evidence="1">The sequence shown here is derived from an EMBL/GenBank/DDBJ whole genome shotgun (WGS) entry which is preliminary data.</text>
</comment>
<sequence length="123" mass="13869">MRAEAILSAVCVHGGMNTTAHGYSKLSVQKDSFLFCRKYALITVCIICSQEGDMFDCTGFKSCTSPICQLTHFSFLCAVTRWWMHVCHHREQGPSCRSTICYKKGIMLIIDCNMTGVWKTGER</sequence>
<evidence type="ECO:0000313" key="1">
    <source>
        <dbReference type="EMBL" id="MEQ2297542.1"/>
    </source>
</evidence>
<keyword evidence="2" id="KW-1185">Reference proteome</keyword>
<dbReference type="EMBL" id="JAHRIP010043020">
    <property type="protein sequence ID" value="MEQ2297542.1"/>
    <property type="molecule type" value="Genomic_DNA"/>
</dbReference>
<proteinExistence type="predicted"/>
<name>A0ABV0YVF9_9TELE</name>
<gene>
    <name evidence="1" type="ORF">AMECASPLE_035712</name>
</gene>
<organism evidence="1 2">
    <name type="scientific">Ameca splendens</name>
    <dbReference type="NCBI Taxonomy" id="208324"/>
    <lineage>
        <taxon>Eukaryota</taxon>
        <taxon>Metazoa</taxon>
        <taxon>Chordata</taxon>
        <taxon>Craniata</taxon>
        <taxon>Vertebrata</taxon>
        <taxon>Euteleostomi</taxon>
        <taxon>Actinopterygii</taxon>
        <taxon>Neopterygii</taxon>
        <taxon>Teleostei</taxon>
        <taxon>Neoteleostei</taxon>
        <taxon>Acanthomorphata</taxon>
        <taxon>Ovalentaria</taxon>
        <taxon>Atherinomorphae</taxon>
        <taxon>Cyprinodontiformes</taxon>
        <taxon>Goodeidae</taxon>
        <taxon>Ameca</taxon>
    </lineage>
</organism>
<reference evidence="1 2" key="1">
    <citation type="submission" date="2021-06" db="EMBL/GenBank/DDBJ databases">
        <authorList>
            <person name="Palmer J.M."/>
        </authorList>
    </citation>
    <scope>NUCLEOTIDE SEQUENCE [LARGE SCALE GENOMIC DNA]</scope>
    <source>
        <strain evidence="1 2">AS_MEX2019</strain>
        <tissue evidence="1">Muscle</tissue>
    </source>
</reference>